<organism evidence="12 13">
    <name type="scientific">Cordylochernes scorpioides</name>
    <dbReference type="NCBI Taxonomy" id="51811"/>
    <lineage>
        <taxon>Eukaryota</taxon>
        <taxon>Metazoa</taxon>
        <taxon>Ecdysozoa</taxon>
        <taxon>Arthropoda</taxon>
        <taxon>Chelicerata</taxon>
        <taxon>Arachnida</taxon>
        <taxon>Pseudoscorpiones</taxon>
        <taxon>Cheliferoidea</taxon>
        <taxon>Chernetidae</taxon>
        <taxon>Cordylochernes</taxon>
    </lineage>
</organism>
<comment type="similarity">
    <text evidence="2">Belongs to the ATPase F chain family.</text>
</comment>
<keyword evidence="7" id="KW-0496">Mitochondrion</keyword>
<evidence type="ECO:0000256" key="7">
    <source>
        <dbReference type="ARBA" id="ARBA00023128"/>
    </source>
</evidence>
<evidence type="ECO:0000256" key="2">
    <source>
        <dbReference type="ARBA" id="ARBA00005895"/>
    </source>
</evidence>
<name>A0ABY6LFP5_9ARAC</name>
<evidence type="ECO:0000256" key="5">
    <source>
        <dbReference type="ARBA" id="ARBA00022781"/>
    </source>
</evidence>
<evidence type="ECO:0000256" key="10">
    <source>
        <dbReference type="SAM" id="Phobius"/>
    </source>
</evidence>
<keyword evidence="4" id="KW-0138">CF(0)</keyword>
<keyword evidence="3" id="KW-0813">Transport</keyword>
<feature type="transmembrane region" description="Helical" evidence="10">
    <location>
        <begin position="81"/>
        <end position="100"/>
    </location>
</feature>
<gene>
    <name evidence="11" type="ORF">LAZ67_18001261</name>
    <name evidence="12" type="ORF">LAZ67_18001271</name>
</gene>
<keyword evidence="6" id="KW-0406">Ion transport</keyword>
<keyword evidence="8 10" id="KW-0472">Membrane</keyword>
<sequence>MNALLEKYGIGHYPKEYNPKIHGVYDPARYYGKPDIPLSEVKLQELPSWLMRRNKSPLAIGRCVGRGYWRWMHSYIFPRKAGLPGLLHIVGTIMAISFYINSDKVYKHRYFKHH</sequence>
<evidence type="ECO:0000256" key="8">
    <source>
        <dbReference type="ARBA" id="ARBA00023136"/>
    </source>
</evidence>
<dbReference type="PANTHER" id="PTHR13080">
    <property type="entry name" value="ATP SYNTHASE F CHAIN, MITOCHONDRIAL-RELATED"/>
    <property type="match status" value="1"/>
</dbReference>
<dbReference type="EMBL" id="CP092880">
    <property type="protein sequence ID" value="UYV79983.1"/>
    <property type="molecule type" value="Genomic_DNA"/>
</dbReference>
<dbReference type="Proteomes" id="UP001235939">
    <property type="component" value="Chromosome 18"/>
</dbReference>
<keyword evidence="10" id="KW-1133">Transmembrane helix</keyword>
<dbReference type="InterPro" id="IPR019344">
    <property type="entry name" value="F1F0-ATPsyn_F_prd"/>
</dbReference>
<evidence type="ECO:0000256" key="3">
    <source>
        <dbReference type="ARBA" id="ARBA00022448"/>
    </source>
</evidence>
<evidence type="ECO:0000256" key="9">
    <source>
        <dbReference type="ARBA" id="ARBA00023310"/>
    </source>
</evidence>
<keyword evidence="13" id="KW-1185">Reference proteome</keyword>
<dbReference type="PANTHER" id="PTHR13080:SF20">
    <property type="entry name" value="ATP SYNTHASE SUBUNIT F, MITOCHONDRIAL-RELATED"/>
    <property type="match status" value="1"/>
</dbReference>
<evidence type="ECO:0000313" key="13">
    <source>
        <dbReference type="Proteomes" id="UP001235939"/>
    </source>
</evidence>
<proteinExistence type="inferred from homology"/>
<evidence type="ECO:0000256" key="6">
    <source>
        <dbReference type="ARBA" id="ARBA00023065"/>
    </source>
</evidence>
<comment type="subcellular location">
    <subcellularLocation>
        <location evidence="1">Mitochondrion membrane</location>
    </subcellularLocation>
</comment>
<evidence type="ECO:0000313" key="11">
    <source>
        <dbReference type="EMBL" id="UYV79979.1"/>
    </source>
</evidence>
<evidence type="ECO:0000313" key="12">
    <source>
        <dbReference type="EMBL" id="UYV79983.1"/>
    </source>
</evidence>
<dbReference type="EMBL" id="CP092880">
    <property type="protein sequence ID" value="UYV79979.1"/>
    <property type="molecule type" value="Genomic_DNA"/>
</dbReference>
<keyword evidence="5" id="KW-0375">Hydrogen ion transport</keyword>
<protein>
    <submittedName>
        <fullName evidence="12">ATP5J2</fullName>
    </submittedName>
</protein>
<dbReference type="Pfam" id="PF10206">
    <property type="entry name" value="WRW"/>
    <property type="match status" value="1"/>
</dbReference>
<keyword evidence="10" id="KW-0812">Transmembrane</keyword>
<evidence type="ECO:0000256" key="4">
    <source>
        <dbReference type="ARBA" id="ARBA00022547"/>
    </source>
</evidence>
<evidence type="ECO:0000256" key="1">
    <source>
        <dbReference type="ARBA" id="ARBA00004325"/>
    </source>
</evidence>
<keyword evidence="9" id="KW-0066">ATP synthesis</keyword>
<reference evidence="12 13" key="1">
    <citation type="submission" date="2022-01" db="EMBL/GenBank/DDBJ databases">
        <title>A chromosomal length assembly of Cordylochernes scorpioides.</title>
        <authorList>
            <person name="Zeh D."/>
            <person name="Zeh J."/>
        </authorList>
    </citation>
    <scope>NUCLEOTIDE SEQUENCE [LARGE SCALE GENOMIC DNA]</scope>
    <source>
        <strain evidence="12">IN4F17</strain>
        <tissue evidence="12">Whole Body</tissue>
    </source>
</reference>
<accession>A0ABY6LFP5</accession>